<dbReference type="GO" id="GO:0005929">
    <property type="term" value="C:cilium"/>
    <property type="evidence" value="ECO:0007669"/>
    <property type="project" value="UniProtKB-SubCell"/>
</dbReference>
<dbReference type="AlphaFoldDB" id="A0A507FC13"/>
<evidence type="ECO:0000256" key="4">
    <source>
        <dbReference type="ARBA" id="ARBA00023054"/>
    </source>
</evidence>
<reference evidence="9 10" key="1">
    <citation type="journal article" date="2019" name="Sci. Rep.">
        <title>Comparative genomics of chytrid fungi reveal insights into the obligate biotrophic and pathogenic lifestyle of Synchytrium endobioticum.</title>
        <authorList>
            <person name="van de Vossenberg B.T.L.H."/>
            <person name="Warris S."/>
            <person name="Nguyen H.D.T."/>
            <person name="van Gent-Pelzer M.P.E."/>
            <person name="Joly D.L."/>
            <person name="van de Geest H.C."/>
            <person name="Bonants P.J.M."/>
            <person name="Smith D.S."/>
            <person name="Levesque C.A."/>
            <person name="van der Lee T.A.J."/>
        </authorList>
    </citation>
    <scope>NUCLEOTIDE SEQUENCE [LARGE SCALE GENOMIC DNA]</scope>
    <source>
        <strain evidence="9 10">CBS 675.73</strain>
    </source>
</reference>
<dbReference type="OrthoDB" id="438545at2759"/>
<comment type="similarity">
    <text evidence="2">Belongs to the CLUAP1 family.</text>
</comment>
<dbReference type="GO" id="GO:0030992">
    <property type="term" value="C:intraciliary transport particle B"/>
    <property type="evidence" value="ECO:0007669"/>
    <property type="project" value="TreeGrafter"/>
</dbReference>
<keyword evidence="6" id="KW-0966">Cell projection</keyword>
<feature type="compositionally biased region" description="Basic and acidic residues" evidence="8">
    <location>
        <begin position="326"/>
        <end position="336"/>
    </location>
</feature>
<evidence type="ECO:0000256" key="7">
    <source>
        <dbReference type="SAM" id="Coils"/>
    </source>
</evidence>
<evidence type="ECO:0000256" key="8">
    <source>
        <dbReference type="SAM" id="MobiDB-lite"/>
    </source>
</evidence>
<evidence type="ECO:0000256" key="2">
    <source>
        <dbReference type="ARBA" id="ARBA00008340"/>
    </source>
</evidence>
<evidence type="ECO:0000256" key="3">
    <source>
        <dbReference type="ARBA" id="ARBA00022794"/>
    </source>
</evidence>
<keyword evidence="5" id="KW-0969">Cilium</keyword>
<dbReference type="InterPro" id="IPR019366">
    <property type="entry name" value="Clusterin-associated_protein-1"/>
</dbReference>
<feature type="compositionally biased region" description="Acidic residues" evidence="8">
    <location>
        <begin position="437"/>
        <end position="453"/>
    </location>
</feature>
<dbReference type="EMBL" id="QEAP01000159">
    <property type="protein sequence ID" value="TPX73879.1"/>
    <property type="molecule type" value="Genomic_DNA"/>
</dbReference>
<comment type="subcellular location">
    <subcellularLocation>
        <location evidence="1">Cell projection</location>
        <location evidence="1">Cilium</location>
    </subcellularLocation>
</comment>
<name>A0A507FC13_9FUNG</name>
<feature type="coiled-coil region" evidence="7">
    <location>
        <begin position="185"/>
        <end position="240"/>
    </location>
</feature>
<feature type="compositionally biased region" description="Basic and acidic residues" evidence="8">
    <location>
        <begin position="427"/>
        <end position="436"/>
    </location>
</feature>
<dbReference type="Pfam" id="PF10234">
    <property type="entry name" value="Cluap1"/>
    <property type="match status" value="1"/>
</dbReference>
<dbReference type="PANTHER" id="PTHR21547">
    <property type="entry name" value="CLUSTERIN ASSOCIATED PROTEIN 1"/>
    <property type="match status" value="1"/>
</dbReference>
<evidence type="ECO:0000256" key="1">
    <source>
        <dbReference type="ARBA" id="ARBA00004138"/>
    </source>
</evidence>
<feature type="compositionally biased region" description="Acidic residues" evidence="8">
    <location>
        <begin position="416"/>
        <end position="426"/>
    </location>
</feature>
<evidence type="ECO:0000256" key="6">
    <source>
        <dbReference type="ARBA" id="ARBA00023273"/>
    </source>
</evidence>
<proteinExistence type="inferred from homology"/>
<sequence length="453" mass="51925">MSFRELRSFTEKMRALGYPRLISMDSFRQSNFDAVADILLWLVKNYDPSVDILDDIETEQDRVHFIKSIATFMASKANIKLNTRKLYAADGYAVKELYKIASLLYEANRMHKNDDFDNLVQPPLDISSRLAQLKSCRTLAMSITDQGSKLYDSLKLELELRDIRQQVISRPFDLRSMEKAVMSAIEALKQQIAETRAGLEGLSSDENNLVTKIEKRKVELERAEKRLKSLQGVRPAYMDEYEKIEVDLVKLYEIYMDKFRNLSYLEQQLDEHDRIEQDKFEETEQSLKKMQSRLREEEMQLLRGDKEMHESVNGAGGRPSRPHAAGRRERMKKSDMEDSDSDGAEDPDGDSEGEDISVGISDGESSDAETAENTREIRDRRPGEGRSRTATRKNEGPSELTDKLSSGDLIDRKEDGDSDSDDELDQDDPHLHGHPAEEDDEDEEDDGQSENDF</sequence>
<protein>
    <recommendedName>
        <fullName evidence="11">Clusterin-associated protein 1</fullName>
    </recommendedName>
</protein>
<evidence type="ECO:0008006" key="11">
    <source>
        <dbReference type="Google" id="ProtNLM"/>
    </source>
</evidence>
<feature type="region of interest" description="Disordered" evidence="8">
    <location>
        <begin position="307"/>
        <end position="453"/>
    </location>
</feature>
<evidence type="ECO:0000313" key="10">
    <source>
        <dbReference type="Proteomes" id="UP000320333"/>
    </source>
</evidence>
<feature type="compositionally biased region" description="Acidic residues" evidence="8">
    <location>
        <begin position="337"/>
        <end position="355"/>
    </location>
</feature>
<gene>
    <name evidence="9" type="ORF">CcCBS67573_g04852</name>
</gene>
<evidence type="ECO:0000313" key="9">
    <source>
        <dbReference type="EMBL" id="TPX73879.1"/>
    </source>
</evidence>
<keyword evidence="3" id="KW-0970">Cilium biogenesis/degradation</keyword>
<dbReference type="STRING" id="246404.A0A507FC13"/>
<organism evidence="9 10">
    <name type="scientific">Chytriomyces confervae</name>
    <dbReference type="NCBI Taxonomy" id="246404"/>
    <lineage>
        <taxon>Eukaryota</taxon>
        <taxon>Fungi</taxon>
        <taxon>Fungi incertae sedis</taxon>
        <taxon>Chytridiomycota</taxon>
        <taxon>Chytridiomycota incertae sedis</taxon>
        <taxon>Chytridiomycetes</taxon>
        <taxon>Chytridiales</taxon>
        <taxon>Chytriomycetaceae</taxon>
        <taxon>Chytriomyces</taxon>
    </lineage>
</organism>
<accession>A0A507FC13</accession>
<dbReference type="Proteomes" id="UP000320333">
    <property type="component" value="Unassembled WGS sequence"/>
</dbReference>
<evidence type="ECO:0000256" key="5">
    <source>
        <dbReference type="ARBA" id="ARBA00023069"/>
    </source>
</evidence>
<keyword evidence="4 7" id="KW-0175">Coiled coil</keyword>
<dbReference type="GO" id="GO:0005815">
    <property type="term" value="C:microtubule organizing center"/>
    <property type="evidence" value="ECO:0007669"/>
    <property type="project" value="TreeGrafter"/>
</dbReference>
<keyword evidence="10" id="KW-1185">Reference proteome</keyword>
<comment type="caution">
    <text evidence="9">The sequence shown here is derived from an EMBL/GenBank/DDBJ whole genome shotgun (WGS) entry which is preliminary data.</text>
</comment>
<dbReference type="PANTHER" id="PTHR21547:SF0">
    <property type="entry name" value="CLUSTERIN-ASSOCIATED PROTEIN 1"/>
    <property type="match status" value="1"/>
</dbReference>
<feature type="compositionally biased region" description="Basic and acidic residues" evidence="8">
    <location>
        <begin position="372"/>
        <end position="402"/>
    </location>
</feature>
<dbReference type="GO" id="GO:0060271">
    <property type="term" value="P:cilium assembly"/>
    <property type="evidence" value="ECO:0007669"/>
    <property type="project" value="TreeGrafter"/>
</dbReference>